<dbReference type="Proteomes" id="UP000492821">
    <property type="component" value="Unassembled WGS sequence"/>
</dbReference>
<accession>A0A7E4ZWD5</accession>
<organism evidence="2 3">
    <name type="scientific">Panagrellus redivivus</name>
    <name type="common">Microworm</name>
    <dbReference type="NCBI Taxonomy" id="6233"/>
    <lineage>
        <taxon>Eukaryota</taxon>
        <taxon>Metazoa</taxon>
        <taxon>Ecdysozoa</taxon>
        <taxon>Nematoda</taxon>
        <taxon>Chromadorea</taxon>
        <taxon>Rhabditida</taxon>
        <taxon>Tylenchina</taxon>
        <taxon>Panagrolaimomorpha</taxon>
        <taxon>Panagrolaimoidea</taxon>
        <taxon>Panagrolaimidae</taxon>
        <taxon>Panagrellus</taxon>
    </lineage>
</organism>
<evidence type="ECO:0000256" key="1">
    <source>
        <dbReference type="SAM" id="SignalP"/>
    </source>
</evidence>
<feature type="chain" id="PRO_5028840010" evidence="1">
    <location>
        <begin position="22"/>
        <end position="308"/>
    </location>
</feature>
<dbReference type="Gene3D" id="3.10.100.10">
    <property type="entry name" value="Mannose-Binding Protein A, subunit A"/>
    <property type="match status" value="1"/>
</dbReference>
<dbReference type="InterPro" id="IPR016186">
    <property type="entry name" value="C-type_lectin-like/link_sf"/>
</dbReference>
<keyword evidence="2" id="KW-1185">Reference proteome</keyword>
<evidence type="ECO:0000313" key="3">
    <source>
        <dbReference type="WBParaSite" id="Pan_g21272.t1"/>
    </source>
</evidence>
<proteinExistence type="predicted"/>
<evidence type="ECO:0000313" key="2">
    <source>
        <dbReference type="Proteomes" id="UP000492821"/>
    </source>
</evidence>
<name>A0A7E4ZWD5_PANRE</name>
<reference evidence="3" key="2">
    <citation type="submission" date="2020-10" db="UniProtKB">
        <authorList>
            <consortium name="WormBaseParasite"/>
        </authorList>
    </citation>
    <scope>IDENTIFICATION</scope>
</reference>
<reference evidence="2" key="1">
    <citation type="journal article" date="2013" name="Genetics">
        <title>The draft genome and transcriptome of Panagrellus redivivus are shaped by the harsh demands of a free-living lifestyle.</title>
        <authorList>
            <person name="Srinivasan J."/>
            <person name="Dillman A.R."/>
            <person name="Macchietto M.G."/>
            <person name="Heikkinen L."/>
            <person name="Lakso M."/>
            <person name="Fracchia K.M."/>
            <person name="Antoshechkin I."/>
            <person name="Mortazavi A."/>
            <person name="Wong G."/>
            <person name="Sternberg P.W."/>
        </authorList>
    </citation>
    <scope>NUCLEOTIDE SEQUENCE [LARGE SCALE GENOMIC DNA]</scope>
    <source>
        <strain evidence="2">MT8872</strain>
    </source>
</reference>
<protein>
    <submittedName>
        <fullName evidence="3">C-type lectin domain-containing protein</fullName>
    </submittedName>
</protein>
<dbReference type="SUPFAM" id="SSF56436">
    <property type="entry name" value="C-type lectin-like"/>
    <property type="match status" value="1"/>
</dbReference>
<dbReference type="WBParaSite" id="Pan_g21272.t1">
    <property type="protein sequence ID" value="Pan_g21272.t1"/>
    <property type="gene ID" value="Pan_g21272"/>
</dbReference>
<feature type="signal peptide" evidence="1">
    <location>
        <begin position="1"/>
        <end position="21"/>
    </location>
</feature>
<dbReference type="InterPro" id="IPR016187">
    <property type="entry name" value="CTDL_fold"/>
</dbReference>
<dbReference type="AlphaFoldDB" id="A0A7E4ZWD5"/>
<keyword evidence="1" id="KW-0732">Signal</keyword>
<sequence>MIVARVLSVFLVAATVSVVSTTPDVTYKDFGPCYYFIGPTTNRNKCVHIVKKEHNRAEAGAMCAKFNSYLPTEVDTRYIYKLLWWYYDKAPTKIFFFANTDEHQAEHRDPNGIGYDMAHIDDINIIKDQNKRHNIVICIRERMPKLRCPPEFTLYENYRACFLHDESQTRTFWECKMFCHQKGGYPVVFDSVDQYKFIKKELLGNRNVGGDLKDGFWSGHFIPNKFNGARTLESMRANMYTVDGSLTMKEGRDELWRRGEPNAGGRTGDDEHCIEFWPNELFNDYFCKKPIKGCTCRAIVDQTGAAFD</sequence>